<dbReference type="Gene3D" id="3.40.50.720">
    <property type="entry name" value="NAD(P)-binding Rossmann-like Domain"/>
    <property type="match status" value="1"/>
</dbReference>
<organism evidence="3 4">
    <name type="scientific">Actinomadura meridiana</name>
    <dbReference type="NCBI Taxonomy" id="559626"/>
    <lineage>
        <taxon>Bacteria</taxon>
        <taxon>Bacillati</taxon>
        <taxon>Actinomycetota</taxon>
        <taxon>Actinomycetes</taxon>
        <taxon>Streptosporangiales</taxon>
        <taxon>Thermomonosporaceae</taxon>
        <taxon>Actinomadura</taxon>
    </lineage>
</organism>
<dbReference type="Gene3D" id="3.90.25.10">
    <property type="entry name" value="UDP-galactose 4-epimerase, domain 1"/>
    <property type="match status" value="1"/>
</dbReference>
<gene>
    <name evidence="3" type="ORF">GCM10022254_15430</name>
</gene>
<dbReference type="InterPro" id="IPR052718">
    <property type="entry name" value="NmrA-type_oxidoreductase"/>
</dbReference>
<evidence type="ECO:0000259" key="2">
    <source>
        <dbReference type="Pfam" id="PF05368"/>
    </source>
</evidence>
<dbReference type="Proteomes" id="UP001501710">
    <property type="component" value="Unassembled WGS sequence"/>
</dbReference>
<dbReference type="Pfam" id="PF05368">
    <property type="entry name" value="NmrA"/>
    <property type="match status" value="1"/>
</dbReference>
<proteinExistence type="predicted"/>
<protein>
    <submittedName>
        <fullName evidence="3">NAD(P)H-binding protein</fullName>
    </submittedName>
</protein>
<evidence type="ECO:0000313" key="3">
    <source>
        <dbReference type="EMBL" id="GAA4227529.1"/>
    </source>
</evidence>
<feature type="domain" description="NmrA-like" evidence="2">
    <location>
        <begin position="30"/>
        <end position="277"/>
    </location>
</feature>
<dbReference type="PANTHER" id="PTHR47129">
    <property type="entry name" value="QUINONE OXIDOREDUCTASE 2"/>
    <property type="match status" value="1"/>
</dbReference>
<feature type="region of interest" description="Disordered" evidence="1">
    <location>
        <begin position="1"/>
        <end position="23"/>
    </location>
</feature>
<feature type="compositionally biased region" description="Basic residues" evidence="1">
    <location>
        <begin position="1"/>
        <end position="14"/>
    </location>
</feature>
<comment type="caution">
    <text evidence="3">The sequence shown here is derived from an EMBL/GenBank/DDBJ whole genome shotgun (WGS) entry which is preliminary data.</text>
</comment>
<dbReference type="PANTHER" id="PTHR47129:SF1">
    <property type="entry name" value="NMRA-LIKE DOMAIN-CONTAINING PROTEIN"/>
    <property type="match status" value="1"/>
</dbReference>
<accession>A0ABP8BVL5</accession>
<evidence type="ECO:0000256" key="1">
    <source>
        <dbReference type="SAM" id="MobiDB-lite"/>
    </source>
</evidence>
<evidence type="ECO:0000313" key="4">
    <source>
        <dbReference type="Proteomes" id="UP001501710"/>
    </source>
</evidence>
<dbReference type="InterPro" id="IPR036291">
    <property type="entry name" value="NAD(P)-bd_dom_sf"/>
</dbReference>
<sequence length="310" mass="33513">MRRTLRRAPRRRHPPAAPAQTRTERNALMIVVTGATGALNGATVEHLLKHVPAERIGVSVRDVAKAQHFADRGVRVRQGSYEDPAALRHSFEDAEQVLLVSTNNPHANAPALHSAGIEAAIAAGAQRILYTSHQAASNDSLFAAAPAHAATEELLAESGVKWTSLRNGFYTHSLAWLLGPWRETDVIAAPADGPVSWTDRADAAEAAATILLSDRPFDGPVTLTAGEAVTFDDIATRASKITGREIQRVTVPDEQWLTERLQTGTPEPMAHMLLGFFHAARAGHFAEVTPLLTELLDREPRTITAHLTNT</sequence>
<keyword evidence="4" id="KW-1185">Reference proteome</keyword>
<dbReference type="EMBL" id="BAABAS010000004">
    <property type="protein sequence ID" value="GAA4227529.1"/>
    <property type="molecule type" value="Genomic_DNA"/>
</dbReference>
<dbReference type="SUPFAM" id="SSF51735">
    <property type="entry name" value="NAD(P)-binding Rossmann-fold domains"/>
    <property type="match status" value="1"/>
</dbReference>
<dbReference type="InterPro" id="IPR008030">
    <property type="entry name" value="NmrA-like"/>
</dbReference>
<name>A0ABP8BVL5_9ACTN</name>
<reference evidence="4" key="1">
    <citation type="journal article" date="2019" name="Int. J. Syst. Evol. Microbiol.">
        <title>The Global Catalogue of Microorganisms (GCM) 10K type strain sequencing project: providing services to taxonomists for standard genome sequencing and annotation.</title>
        <authorList>
            <consortium name="The Broad Institute Genomics Platform"/>
            <consortium name="The Broad Institute Genome Sequencing Center for Infectious Disease"/>
            <person name="Wu L."/>
            <person name="Ma J."/>
        </authorList>
    </citation>
    <scope>NUCLEOTIDE SEQUENCE [LARGE SCALE GENOMIC DNA]</scope>
    <source>
        <strain evidence="4">JCM 17440</strain>
    </source>
</reference>